<organism evidence="7 8">
    <name type="scientific">Microlunatus parietis</name>
    <dbReference type="NCBI Taxonomy" id="682979"/>
    <lineage>
        <taxon>Bacteria</taxon>
        <taxon>Bacillati</taxon>
        <taxon>Actinomycetota</taxon>
        <taxon>Actinomycetes</taxon>
        <taxon>Propionibacteriales</taxon>
        <taxon>Propionibacteriaceae</taxon>
        <taxon>Microlunatus</taxon>
    </lineage>
</organism>
<comment type="similarity">
    <text evidence="5">Belongs to the ABC-2 integral membrane protein family.</text>
</comment>
<dbReference type="GO" id="GO:0005886">
    <property type="term" value="C:plasma membrane"/>
    <property type="evidence" value="ECO:0007669"/>
    <property type="project" value="UniProtKB-SubCell"/>
</dbReference>
<dbReference type="PANTHER" id="PTHR43229:SF6">
    <property type="entry name" value="ABC-TYPE MULTIDRUG TRANSPORT SYSTEM, PERMEASE COMPONENT"/>
    <property type="match status" value="1"/>
</dbReference>
<feature type="transmembrane region" description="Helical" evidence="5">
    <location>
        <begin position="40"/>
        <end position="62"/>
    </location>
</feature>
<dbReference type="GO" id="GO:0140359">
    <property type="term" value="F:ABC-type transporter activity"/>
    <property type="evidence" value="ECO:0007669"/>
    <property type="project" value="InterPro"/>
</dbReference>
<feature type="transmembrane region" description="Helical" evidence="5">
    <location>
        <begin position="119"/>
        <end position="145"/>
    </location>
</feature>
<feature type="transmembrane region" description="Helical" evidence="5">
    <location>
        <begin position="74"/>
        <end position="98"/>
    </location>
</feature>
<feature type="transmembrane region" description="Helical" evidence="5">
    <location>
        <begin position="238"/>
        <end position="262"/>
    </location>
</feature>
<dbReference type="Proteomes" id="UP000569914">
    <property type="component" value="Unassembled WGS sequence"/>
</dbReference>
<sequence length="271" mass="28833">MTTTTSTVTTPRSRTAVRGPGLRPVLHYTWHSTYLTAKNVGYVIFTFTLPLVMYVLFSQLFGSAPSEAGVDYSALIMVSMGSYGALGAAMSGGAYLAVERKSGWFRQLGLTALPPQSFLWARAAVTMILVLPSVLVVDLAGFLIGGVRAPLGVWLASIGLVWIALIPMIVLGLVIGLWVKTEAVGGLTTLLLMALALLGGLWLPLELMPSTLQLIGRALPSYWIGELGRFPFLPAGTAFPWVGIAVLAGWAGLLTLLGALGYRRAIASSRR</sequence>
<evidence type="ECO:0000256" key="1">
    <source>
        <dbReference type="ARBA" id="ARBA00004141"/>
    </source>
</evidence>
<keyword evidence="5" id="KW-0813">Transport</keyword>
<keyword evidence="3 5" id="KW-1133">Transmembrane helix</keyword>
<evidence type="ECO:0000256" key="2">
    <source>
        <dbReference type="ARBA" id="ARBA00022692"/>
    </source>
</evidence>
<keyword evidence="5" id="KW-1003">Cell membrane</keyword>
<dbReference type="AlphaFoldDB" id="A0A7Y9I6I7"/>
<feature type="domain" description="ABC transmembrane type-2" evidence="6">
    <location>
        <begin position="41"/>
        <end position="265"/>
    </location>
</feature>
<keyword evidence="8" id="KW-1185">Reference proteome</keyword>
<feature type="transmembrane region" description="Helical" evidence="5">
    <location>
        <begin position="151"/>
        <end position="179"/>
    </location>
</feature>
<evidence type="ECO:0000256" key="3">
    <source>
        <dbReference type="ARBA" id="ARBA00022989"/>
    </source>
</evidence>
<comment type="caution">
    <text evidence="7">The sequence shown here is derived from an EMBL/GenBank/DDBJ whole genome shotgun (WGS) entry which is preliminary data.</text>
</comment>
<dbReference type="RefSeq" id="WP_179751193.1">
    <property type="nucleotide sequence ID" value="NZ_JACCBU010000001.1"/>
</dbReference>
<name>A0A7Y9I6I7_9ACTN</name>
<evidence type="ECO:0000313" key="7">
    <source>
        <dbReference type="EMBL" id="NYE71197.1"/>
    </source>
</evidence>
<keyword evidence="2 5" id="KW-0812">Transmembrane</keyword>
<evidence type="ECO:0000256" key="4">
    <source>
        <dbReference type="ARBA" id="ARBA00023136"/>
    </source>
</evidence>
<dbReference type="InterPro" id="IPR013525">
    <property type="entry name" value="ABC2_TM"/>
</dbReference>
<dbReference type="EMBL" id="JACCBU010000001">
    <property type="protein sequence ID" value="NYE71197.1"/>
    <property type="molecule type" value="Genomic_DNA"/>
</dbReference>
<evidence type="ECO:0000259" key="6">
    <source>
        <dbReference type="PROSITE" id="PS51012"/>
    </source>
</evidence>
<dbReference type="Pfam" id="PF01061">
    <property type="entry name" value="ABC2_membrane"/>
    <property type="match status" value="1"/>
</dbReference>
<reference evidence="7 8" key="1">
    <citation type="submission" date="2020-07" db="EMBL/GenBank/DDBJ databases">
        <title>Sequencing the genomes of 1000 actinobacteria strains.</title>
        <authorList>
            <person name="Klenk H.-P."/>
        </authorList>
    </citation>
    <scope>NUCLEOTIDE SEQUENCE [LARGE SCALE GENOMIC DNA]</scope>
    <source>
        <strain evidence="7 8">DSM 22083</strain>
    </source>
</reference>
<dbReference type="PANTHER" id="PTHR43229">
    <property type="entry name" value="NODULATION PROTEIN J"/>
    <property type="match status" value="1"/>
</dbReference>
<feature type="transmembrane region" description="Helical" evidence="5">
    <location>
        <begin position="186"/>
        <end position="205"/>
    </location>
</feature>
<keyword evidence="4 5" id="KW-0472">Membrane</keyword>
<accession>A0A7Y9I6I7</accession>
<protein>
    <recommendedName>
        <fullName evidence="5">Transport permease protein</fullName>
    </recommendedName>
</protein>
<evidence type="ECO:0000313" key="8">
    <source>
        <dbReference type="Proteomes" id="UP000569914"/>
    </source>
</evidence>
<dbReference type="InterPro" id="IPR051784">
    <property type="entry name" value="Nod_factor_ABC_transporter"/>
</dbReference>
<evidence type="ECO:0000256" key="5">
    <source>
        <dbReference type="RuleBase" id="RU361157"/>
    </source>
</evidence>
<proteinExistence type="inferred from homology"/>
<dbReference type="InterPro" id="IPR047817">
    <property type="entry name" value="ABC2_TM_bact-type"/>
</dbReference>
<gene>
    <name evidence="7" type="ORF">BKA15_002526</name>
</gene>
<comment type="subcellular location">
    <subcellularLocation>
        <location evidence="5">Cell membrane</location>
        <topology evidence="5">Multi-pass membrane protein</topology>
    </subcellularLocation>
    <subcellularLocation>
        <location evidence="1">Membrane</location>
        <topology evidence="1">Multi-pass membrane protein</topology>
    </subcellularLocation>
</comment>
<dbReference type="PROSITE" id="PS51012">
    <property type="entry name" value="ABC_TM2"/>
    <property type="match status" value="1"/>
</dbReference>